<name>A0A382ZB77_9ZZZZ</name>
<gene>
    <name evidence="1" type="ORF">METZ01_LOCUS445587</name>
</gene>
<feature type="non-terminal residue" evidence="1">
    <location>
        <position position="61"/>
    </location>
</feature>
<sequence>MPDHSLTQMAHLMRRSGFGALSEELEDRVSKGYEETVEELLHPEAIEPVDQYELLRYQPWT</sequence>
<accession>A0A382ZB77</accession>
<organism evidence="1">
    <name type="scientific">marine metagenome</name>
    <dbReference type="NCBI Taxonomy" id="408172"/>
    <lineage>
        <taxon>unclassified sequences</taxon>
        <taxon>metagenomes</taxon>
        <taxon>ecological metagenomes</taxon>
    </lineage>
</organism>
<dbReference type="AlphaFoldDB" id="A0A382ZB77"/>
<proteinExistence type="predicted"/>
<evidence type="ECO:0000313" key="1">
    <source>
        <dbReference type="EMBL" id="SVD92733.1"/>
    </source>
</evidence>
<dbReference type="EMBL" id="UINC01182488">
    <property type="protein sequence ID" value="SVD92733.1"/>
    <property type="molecule type" value="Genomic_DNA"/>
</dbReference>
<reference evidence="1" key="1">
    <citation type="submission" date="2018-05" db="EMBL/GenBank/DDBJ databases">
        <authorList>
            <person name="Lanie J.A."/>
            <person name="Ng W.-L."/>
            <person name="Kazmierczak K.M."/>
            <person name="Andrzejewski T.M."/>
            <person name="Davidsen T.M."/>
            <person name="Wayne K.J."/>
            <person name="Tettelin H."/>
            <person name="Glass J.I."/>
            <person name="Rusch D."/>
            <person name="Podicherti R."/>
            <person name="Tsui H.-C.T."/>
            <person name="Winkler M.E."/>
        </authorList>
    </citation>
    <scope>NUCLEOTIDE SEQUENCE</scope>
</reference>
<protein>
    <submittedName>
        <fullName evidence="1">Uncharacterized protein</fullName>
    </submittedName>
</protein>